<dbReference type="GO" id="GO:0005737">
    <property type="term" value="C:cytoplasm"/>
    <property type="evidence" value="ECO:0007669"/>
    <property type="project" value="TreeGrafter"/>
</dbReference>
<keyword evidence="2" id="KW-0812">Transmembrane</keyword>
<keyword evidence="2" id="KW-1133">Transmembrane helix</keyword>
<keyword evidence="1" id="KW-0143">Chaperone</keyword>
<gene>
    <name evidence="4" type="ORF">HG536_0B02290</name>
</gene>
<evidence type="ECO:0000256" key="1">
    <source>
        <dbReference type="ARBA" id="ARBA00023186"/>
    </source>
</evidence>
<evidence type="ECO:0000256" key="2">
    <source>
        <dbReference type="SAM" id="Phobius"/>
    </source>
</evidence>
<dbReference type="InterPro" id="IPR036869">
    <property type="entry name" value="J_dom_sf"/>
</dbReference>
<dbReference type="SUPFAM" id="SSF46565">
    <property type="entry name" value="Chaperone J-domain"/>
    <property type="match status" value="1"/>
</dbReference>
<evidence type="ECO:0000259" key="3">
    <source>
        <dbReference type="PROSITE" id="PS50076"/>
    </source>
</evidence>
<dbReference type="OrthoDB" id="445556at2759"/>
<reference evidence="4 5" key="1">
    <citation type="submission" date="2020-06" db="EMBL/GenBank/DDBJ databases">
        <title>The yeast mating-type switching endonuclease HO is a domesticated member of an unorthodox homing genetic element family.</title>
        <authorList>
            <person name="Coughlan A.Y."/>
            <person name="Lombardi L."/>
            <person name="Braun-Galleani S."/>
            <person name="Martos A.R."/>
            <person name="Galeote V."/>
            <person name="Bigey F."/>
            <person name="Dequin S."/>
            <person name="Byrne K.P."/>
            <person name="Wolfe K.H."/>
        </authorList>
    </citation>
    <scope>NUCLEOTIDE SEQUENCE [LARGE SCALE GENOMIC DNA]</scope>
    <source>
        <strain evidence="4 5">CBS764</strain>
    </source>
</reference>
<dbReference type="CDD" id="cd06257">
    <property type="entry name" value="DnaJ"/>
    <property type="match status" value="1"/>
</dbReference>
<dbReference type="SMART" id="SM00271">
    <property type="entry name" value="DnaJ"/>
    <property type="match status" value="1"/>
</dbReference>
<dbReference type="Proteomes" id="UP000515788">
    <property type="component" value="Chromosome 2"/>
</dbReference>
<proteinExistence type="predicted"/>
<dbReference type="PANTHER" id="PTHR43096:SF52">
    <property type="entry name" value="DNAJ HOMOLOG 1, MITOCHONDRIAL-RELATED"/>
    <property type="match status" value="1"/>
</dbReference>
<keyword evidence="2" id="KW-0472">Membrane</keyword>
<protein>
    <recommendedName>
        <fullName evidence="3">J domain-containing protein</fullName>
    </recommendedName>
</protein>
<dbReference type="GeneID" id="59324485"/>
<name>A0A7G3ZCY0_9SACH</name>
<dbReference type="Gene3D" id="1.10.287.110">
    <property type="entry name" value="DnaJ domain"/>
    <property type="match status" value="1"/>
</dbReference>
<dbReference type="PRINTS" id="PR00625">
    <property type="entry name" value="JDOMAIN"/>
</dbReference>
<dbReference type="EMBL" id="CP059247">
    <property type="protein sequence ID" value="QLL31366.1"/>
    <property type="molecule type" value="Genomic_DNA"/>
</dbReference>
<keyword evidence="5" id="KW-1185">Reference proteome</keyword>
<dbReference type="GO" id="GO:0042026">
    <property type="term" value="P:protein refolding"/>
    <property type="evidence" value="ECO:0007669"/>
    <property type="project" value="TreeGrafter"/>
</dbReference>
<dbReference type="PROSITE" id="PS50076">
    <property type="entry name" value="DNAJ_2"/>
    <property type="match status" value="1"/>
</dbReference>
<evidence type="ECO:0000313" key="5">
    <source>
        <dbReference type="Proteomes" id="UP000515788"/>
    </source>
</evidence>
<feature type="transmembrane region" description="Helical" evidence="2">
    <location>
        <begin position="207"/>
        <end position="227"/>
    </location>
</feature>
<sequence>MVTSCCENVAWRKLLTSSFVSFSADFCSVSNSSGRRSYATVSSQSEDNSDIYYDLKWPKNNFPTPYDLFGIDNNTDGRHIDPKVMKKRYHEYARLYHPDVSRNIRIIRSPIDQMQLDKNLLTVDEKLHRFKVTTQAYQILTDPKKKRLYDFTQGGWPYGPAGAASTTPAAQYPGSHGYRSDHVYAYWNAGTWEDASQMNSEKQPIDAWVLFMWLCGFVICIQATALLTRIEDSLTRKNYTHEETEHDLLQSYTNYGLDTDKISRWRRFLWFRAYGLYRSNTDLDREARRNEEMVQDILKKSEQSVKPVSETTRPE</sequence>
<evidence type="ECO:0000313" key="4">
    <source>
        <dbReference type="EMBL" id="QLL31366.1"/>
    </source>
</evidence>
<organism evidence="4 5">
    <name type="scientific">Torulaspora globosa</name>
    <dbReference type="NCBI Taxonomy" id="48254"/>
    <lineage>
        <taxon>Eukaryota</taxon>
        <taxon>Fungi</taxon>
        <taxon>Dikarya</taxon>
        <taxon>Ascomycota</taxon>
        <taxon>Saccharomycotina</taxon>
        <taxon>Saccharomycetes</taxon>
        <taxon>Saccharomycetales</taxon>
        <taxon>Saccharomycetaceae</taxon>
        <taxon>Torulaspora</taxon>
    </lineage>
</organism>
<dbReference type="RefSeq" id="XP_037138041.1">
    <property type="nucleotide sequence ID" value="XM_037282146.1"/>
</dbReference>
<dbReference type="PANTHER" id="PTHR43096">
    <property type="entry name" value="DNAJ HOMOLOG 1, MITOCHONDRIAL-RELATED"/>
    <property type="match status" value="1"/>
</dbReference>
<accession>A0A7G3ZCY0</accession>
<dbReference type="AlphaFoldDB" id="A0A7G3ZCY0"/>
<dbReference type="GO" id="GO:0051082">
    <property type="term" value="F:unfolded protein binding"/>
    <property type="evidence" value="ECO:0007669"/>
    <property type="project" value="TreeGrafter"/>
</dbReference>
<dbReference type="KEGG" id="tgb:HG536_0B02290"/>
<feature type="domain" description="J" evidence="3">
    <location>
        <begin position="64"/>
        <end position="153"/>
    </location>
</feature>
<dbReference type="InterPro" id="IPR001623">
    <property type="entry name" value="DnaJ_domain"/>
</dbReference>